<dbReference type="RefSeq" id="WP_259825974.1">
    <property type="nucleotide sequence ID" value="NZ_CP103445.1"/>
</dbReference>
<dbReference type="Pfam" id="PF08450">
    <property type="entry name" value="SGL"/>
    <property type="match status" value="1"/>
</dbReference>
<accession>A0ABY5X8J8</accession>
<feature type="signal peptide" evidence="2">
    <location>
        <begin position="1"/>
        <end position="25"/>
    </location>
</feature>
<gene>
    <name evidence="4" type="ORF">NYP84_18575</name>
</gene>
<dbReference type="InterPro" id="IPR013658">
    <property type="entry name" value="SGL"/>
</dbReference>
<feature type="domain" description="SMP-30/Gluconolactonase/LRE-like region" evidence="3">
    <location>
        <begin position="59"/>
        <end position="319"/>
    </location>
</feature>
<feature type="chain" id="PRO_5045583118" evidence="2">
    <location>
        <begin position="26"/>
        <end position="338"/>
    </location>
</feature>
<keyword evidence="1" id="KW-0378">Hydrolase</keyword>
<dbReference type="PANTHER" id="PTHR47572:SF4">
    <property type="entry name" value="LACTONASE DRP35"/>
    <property type="match status" value="1"/>
</dbReference>
<dbReference type="SUPFAM" id="SSF63829">
    <property type="entry name" value="Calcium-dependent phosphotriesterase"/>
    <property type="match status" value="1"/>
</dbReference>
<dbReference type="PANTHER" id="PTHR47572">
    <property type="entry name" value="LIPOPROTEIN-RELATED"/>
    <property type="match status" value="1"/>
</dbReference>
<evidence type="ECO:0000313" key="4">
    <source>
        <dbReference type="EMBL" id="UWS33537.1"/>
    </source>
</evidence>
<dbReference type="EMBL" id="CP103445">
    <property type="protein sequence ID" value="UWS33537.1"/>
    <property type="molecule type" value="Genomic_DNA"/>
</dbReference>
<keyword evidence="2" id="KW-0732">Signal</keyword>
<dbReference type="InterPro" id="IPR011042">
    <property type="entry name" value="6-blade_b-propeller_TolB-like"/>
</dbReference>
<organism evidence="4 5">
    <name type="scientific">Erwinia pyrifoliae</name>
    <dbReference type="NCBI Taxonomy" id="79967"/>
    <lineage>
        <taxon>Bacteria</taxon>
        <taxon>Pseudomonadati</taxon>
        <taxon>Pseudomonadota</taxon>
        <taxon>Gammaproteobacteria</taxon>
        <taxon>Enterobacterales</taxon>
        <taxon>Erwiniaceae</taxon>
        <taxon>Erwinia</taxon>
    </lineage>
</organism>
<keyword evidence="5" id="KW-1185">Reference proteome</keyword>
<evidence type="ECO:0000256" key="2">
    <source>
        <dbReference type="SAM" id="SignalP"/>
    </source>
</evidence>
<protein>
    <submittedName>
        <fullName evidence="4">SMP-30/gluconolactonase/LRE family protein</fullName>
    </submittedName>
</protein>
<reference evidence="4" key="1">
    <citation type="submission" date="2022-07" db="EMBL/GenBank/DDBJ databases">
        <title>Genetic diversity of Erwinia pyrifoliae.</title>
        <authorList>
            <person name="Park D.S."/>
            <person name="Ham H."/>
        </authorList>
    </citation>
    <scope>NUCLEOTIDE SEQUENCE</scope>
    <source>
        <strain evidence="4">CP201486</strain>
    </source>
</reference>
<evidence type="ECO:0000256" key="1">
    <source>
        <dbReference type="ARBA" id="ARBA00022801"/>
    </source>
</evidence>
<dbReference type="Gene3D" id="2.120.10.30">
    <property type="entry name" value="TolB, C-terminal domain"/>
    <property type="match status" value="1"/>
</dbReference>
<dbReference type="InterPro" id="IPR051262">
    <property type="entry name" value="SMP-30/CGR1_Lactonase"/>
</dbReference>
<sequence length="338" mass="37107">MSFRCKPFLLSVVGSIILFNAAQSAAGDTDIKLVAEQPGFYDLIAKHAAARKIADNAKWAEGPACIAQDTLIYGDVKRNQVMSWSEKDGLKRWLSPAVYQNGHAVDAEGRVIAASHGKRAVVRREHDGSWVTLVSEWQGKRFHSPNDVVVARDGAIWFTDPKFGILSQEESNGKGKPEMEGEFVYRYDPSAKKLSKMNTPGLYTPNGLAFSPDGKLLYVSNAQLGHDVNNKSLQHRIMVYPVSAQQIGAGRVFAEISPGVPDGIKVDAHGNVWTSARDGVQIFSPAGKRLGKILIPEKDTANLALCTDVQNRHWMYVTATDQVLRIPVRVKGADTLRQ</sequence>
<evidence type="ECO:0000259" key="3">
    <source>
        <dbReference type="Pfam" id="PF08450"/>
    </source>
</evidence>
<name>A0ABY5X8J8_ERWPY</name>
<proteinExistence type="predicted"/>
<evidence type="ECO:0000313" key="5">
    <source>
        <dbReference type="Proteomes" id="UP001058553"/>
    </source>
</evidence>
<dbReference type="Proteomes" id="UP001058553">
    <property type="component" value="Chromosome"/>
</dbReference>